<keyword evidence="2" id="KW-1185">Reference proteome</keyword>
<evidence type="ECO:0000313" key="1">
    <source>
        <dbReference type="EMBL" id="ESW26062.1"/>
    </source>
</evidence>
<reference evidence="2" key="1">
    <citation type="journal article" date="2014" name="Nat. Genet.">
        <title>A reference genome for common bean and genome-wide analysis of dual domestications.</title>
        <authorList>
            <person name="Schmutz J."/>
            <person name="McClean P.E."/>
            <person name="Mamidi S."/>
            <person name="Wu G.A."/>
            <person name="Cannon S.B."/>
            <person name="Grimwood J."/>
            <person name="Jenkins J."/>
            <person name="Shu S."/>
            <person name="Song Q."/>
            <person name="Chavarro C."/>
            <person name="Torres-Torres M."/>
            <person name="Geffroy V."/>
            <person name="Moghaddam S.M."/>
            <person name="Gao D."/>
            <person name="Abernathy B."/>
            <person name="Barry K."/>
            <person name="Blair M."/>
            <person name="Brick M.A."/>
            <person name="Chovatia M."/>
            <person name="Gepts P."/>
            <person name="Goodstein D.M."/>
            <person name="Gonzales M."/>
            <person name="Hellsten U."/>
            <person name="Hyten D.L."/>
            <person name="Jia G."/>
            <person name="Kelly J.D."/>
            <person name="Kudrna D."/>
            <person name="Lee R."/>
            <person name="Richard M.M."/>
            <person name="Miklas P.N."/>
            <person name="Osorno J.M."/>
            <person name="Rodrigues J."/>
            <person name="Thareau V."/>
            <person name="Urrea C.A."/>
            <person name="Wang M."/>
            <person name="Yu Y."/>
            <person name="Zhang M."/>
            <person name="Wing R.A."/>
            <person name="Cregan P.B."/>
            <person name="Rokhsar D.S."/>
            <person name="Jackson S.A."/>
        </authorList>
    </citation>
    <scope>NUCLEOTIDE SEQUENCE [LARGE SCALE GENOMIC DNA]</scope>
    <source>
        <strain evidence="2">cv. G19833</strain>
    </source>
</reference>
<gene>
    <name evidence="1" type="ORF">PHAVU_003G088300g</name>
</gene>
<sequence>MYVGARPLYLSSFSLVTHAVSYNFFNLYTIATSKPCSLFNCKGFSASYSCTNNIATVFMESGSVGIAYMEKVLWLAFECNLNWKKEQ</sequence>
<dbReference type="AlphaFoldDB" id="V7C7A1"/>
<name>V7C7A1_PHAVU</name>
<protein>
    <submittedName>
        <fullName evidence="1">Uncharacterized protein</fullName>
    </submittedName>
</protein>
<dbReference type="EMBL" id="CM002290">
    <property type="protein sequence ID" value="ESW26062.1"/>
    <property type="molecule type" value="Genomic_DNA"/>
</dbReference>
<proteinExistence type="predicted"/>
<dbReference type="Gramene" id="ESW26062">
    <property type="protein sequence ID" value="ESW26062"/>
    <property type="gene ID" value="PHAVU_003G088300g"/>
</dbReference>
<accession>V7C7A1</accession>
<dbReference type="Proteomes" id="UP000000226">
    <property type="component" value="Chromosome 3"/>
</dbReference>
<organism evidence="1 2">
    <name type="scientific">Phaseolus vulgaris</name>
    <name type="common">Kidney bean</name>
    <name type="synonym">French bean</name>
    <dbReference type="NCBI Taxonomy" id="3885"/>
    <lineage>
        <taxon>Eukaryota</taxon>
        <taxon>Viridiplantae</taxon>
        <taxon>Streptophyta</taxon>
        <taxon>Embryophyta</taxon>
        <taxon>Tracheophyta</taxon>
        <taxon>Spermatophyta</taxon>
        <taxon>Magnoliopsida</taxon>
        <taxon>eudicotyledons</taxon>
        <taxon>Gunneridae</taxon>
        <taxon>Pentapetalae</taxon>
        <taxon>rosids</taxon>
        <taxon>fabids</taxon>
        <taxon>Fabales</taxon>
        <taxon>Fabaceae</taxon>
        <taxon>Papilionoideae</taxon>
        <taxon>50 kb inversion clade</taxon>
        <taxon>NPAAA clade</taxon>
        <taxon>indigoferoid/millettioid clade</taxon>
        <taxon>Phaseoleae</taxon>
        <taxon>Phaseolus</taxon>
    </lineage>
</organism>
<evidence type="ECO:0000313" key="2">
    <source>
        <dbReference type="Proteomes" id="UP000000226"/>
    </source>
</evidence>